<evidence type="ECO:0008006" key="3">
    <source>
        <dbReference type="Google" id="ProtNLM"/>
    </source>
</evidence>
<dbReference type="Proteomes" id="UP000604117">
    <property type="component" value="Unassembled WGS sequence"/>
</dbReference>
<sequence>MTQSTDLVALARTLASGHTPGTVQVSRRVAGPSGPHTVRHALDRAGSPLLLTAVDSPVDRALTGSDGHDVATVLAVPAPDGGHLWLSGWSTRLREPLLRAAVLEFAAAHPLPDLLDVGHGHAIHRMDVDEVHWELPDGRWIEIDPEEYAAGAAH</sequence>
<evidence type="ECO:0000313" key="2">
    <source>
        <dbReference type="Proteomes" id="UP000604117"/>
    </source>
</evidence>
<reference evidence="1 2" key="1">
    <citation type="submission" date="2021-01" db="EMBL/GenBank/DDBJ databases">
        <title>Whole genome shotgun sequence of Asanoa siamensis NBRC 107932.</title>
        <authorList>
            <person name="Komaki H."/>
            <person name="Tamura T."/>
        </authorList>
    </citation>
    <scope>NUCLEOTIDE SEQUENCE [LARGE SCALE GENOMIC DNA]</scope>
    <source>
        <strain evidence="1 2">NBRC 107932</strain>
    </source>
</reference>
<organism evidence="1 2">
    <name type="scientific">Asanoa siamensis</name>
    <dbReference type="NCBI Taxonomy" id="926357"/>
    <lineage>
        <taxon>Bacteria</taxon>
        <taxon>Bacillati</taxon>
        <taxon>Actinomycetota</taxon>
        <taxon>Actinomycetes</taxon>
        <taxon>Micromonosporales</taxon>
        <taxon>Micromonosporaceae</taxon>
        <taxon>Asanoa</taxon>
    </lineage>
</organism>
<comment type="caution">
    <text evidence="1">The sequence shown here is derived from an EMBL/GenBank/DDBJ whole genome shotgun (WGS) entry which is preliminary data.</text>
</comment>
<protein>
    <recommendedName>
        <fullName evidence="3">Pyridoxamine 5'-phosphate oxidase</fullName>
    </recommendedName>
</protein>
<evidence type="ECO:0000313" key="1">
    <source>
        <dbReference type="EMBL" id="GIF75086.1"/>
    </source>
</evidence>
<dbReference type="EMBL" id="BONE01000038">
    <property type="protein sequence ID" value="GIF75086.1"/>
    <property type="molecule type" value="Genomic_DNA"/>
</dbReference>
<dbReference type="RefSeq" id="WP_203715964.1">
    <property type="nucleotide sequence ID" value="NZ_BONE01000038.1"/>
</dbReference>
<accession>A0ABQ4CUX2</accession>
<keyword evidence="2" id="KW-1185">Reference proteome</keyword>
<name>A0ABQ4CUX2_9ACTN</name>
<gene>
    <name evidence="1" type="ORF">Asi02nite_46040</name>
</gene>
<proteinExistence type="predicted"/>